<keyword evidence="2" id="KW-1185">Reference proteome</keyword>
<proteinExistence type="predicted"/>
<reference evidence="1 2" key="1">
    <citation type="journal article" date="2024" name="Science">
        <title>Giant polyketide synthase enzymes in the biosynthesis of giant marine polyether toxins.</title>
        <authorList>
            <person name="Fallon T.R."/>
            <person name="Shende V.V."/>
            <person name="Wierzbicki I.H."/>
            <person name="Pendleton A.L."/>
            <person name="Watervoot N.F."/>
            <person name="Auber R.P."/>
            <person name="Gonzalez D.J."/>
            <person name="Wisecaver J.H."/>
            <person name="Moore B.S."/>
        </authorList>
    </citation>
    <scope>NUCLEOTIDE SEQUENCE [LARGE SCALE GENOMIC DNA]</scope>
    <source>
        <strain evidence="1 2">12B1</strain>
    </source>
</reference>
<dbReference type="EMBL" id="JBGBPQ010000017">
    <property type="protein sequence ID" value="KAL1507847.1"/>
    <property type="molecule type" value="Genomic_DNA"/>
</dbReference>
<dbReference type="Gene3D" id="3.90.1720.10">
    <property type="entry name" value="endopeptidase domain like (from Nostoc punctiforme)"/>
    <property type="match status" value="1"/>
</dbReference>
<comment type="caution">
    <text evidence="1">The sequence shown here is derived from an EMBL/GenBank/DDBJ whole genome shotgun (WGS) entry which is preliminary data.</text>
</comment>
<evidence type="ECO:0000313" key="2">
    <source>
        <dbReference type="Proteomes" id="UP001515480"/>
    </source>
</evidence>
<dbReference type="InterPro" id="IPR038765">
    <property type="entry name" value="Papain-like_cys_pep_sf"/>
</dbReference>
<evidence type="ECO:0000313" key="1">
    <source>
        <dbReference type="EMBL" id="KAL1507847.1"/>
    </source>
</evidence>
<organism evidence="1 2">
    <name type="scientific">Prymnesium parvum</name>
    <name type="common">Toxic golden alga</name>
    <dbReference type="NCBI Taxonomy" id="97485"/>
    <lineage>
        <taxon>Eukaryota</taxon>
        <taxon>Haptista</taxon>
        <taxon>Haptophyta</taxon>
        <taxon>Prymnesiophyceae</taxon>
        <taxon>Prymnesiales</taxon>
        <taxon>Prymnesiaceae</taxon>
        <taxon>Prymnesium</taxon>
    </lineage>
</organism>
<name>A0AB34IV15_PRYPA</name>
<accession>A0AB34IV15</accession>
<sequence>MSEEDTRALLLSLQTGDVLLYENIDLGSAFIRFALRSRVSHVGLVLRMPRERCGGFYAHNADYANDAPSSPECEDLHVLEAVPRRGVALFPLEARLARTVNVTQGLSVRRLRLRSGSRPPALEAAKLYQFLEENISRRLETAGRDCAPVAAYLHQLCCPTSSAPGALSRVLKEDHSAFFCTELVAEALMQLGVLRRDPTVLAADFLPNAFMSNSCSPWGSQLKLTLDSACNEAYAFGPEQVLLTGGTSPLRQFLKSRKDELRRHLKVRDNTPMAAAAGLKWHKKTHVHHEQQQ</sequence>
<dbReference type="Proteomes" id="UP001515480">
    <property type="component" value="Unassembled WGS sequence"/>
</dbReference>
<protein>
    <submittedName>
        <fullName evidence="1">Uncharacterized protein</fullName>
    </submittedName>
</protein>
<gene>
    <name evidence="1" type="ORF">AB1Y20_007455</name>
</gene>
<dbReference type="AlphaFoldDB" id="A0AB34IV15"/>
<dbReference type="SUPFAM" id="SSF54001">
    <property type="entry name" value="Cysteine proteinases"/>
    <property type="match status" value="1"/>
</dbReference>